<evidence type="ECO:0000313" key="1">
    <source>
        <dbReference type="EMBL" id="GAU33783.1"/>
    </source>
</evidence>
<accession>A0A2Z6MVE5</accession>
<dbReference type="EMBL" id="DF973537">
    <property type="protein sequence ID" value="GAU33783.1"/>
    <property type="molecule type" value="Genomic_DNA"/>
</dbReference>
<dbReference type="Proteomes" id="UP000242715">
    <property type="component" value="Unassembled WGS sequence"/>
</dbReference>
<reference evidence="2" key="1">
    <citation type="journal article" date="2017" name="Front. Plant Sci.">
        <title>Climate Clever Clovers: New Paradigm to Reduce the Environmental Footprint of Ruminants by Breeding Low Methanogenic Forages Utilizing Haplotype Variation.</title>
        <authorList>
            <person name="Kaur P."/>
            <person name="Appels R."/>
            <person name="Bayer P.E."/>
            <person name="Keeble-Gagnere G."/>
            <person name="Wang J."/>
            <person name="Hirakawa H."/>
            <person name="Shirasawa K."/>
            <person name="Vercoe P."/>
            <person name="Stefanova K."/>
            <person name="Durmic Z."/>
            <person name="Nichols P."/>
            <person name="Revell C."/>
            <person name="Isobe S.N."/>
            <person name="Edwards D."/>
            <person name="Erskine W."/>
        </authorList>
    </citation>
    <scope>NUCLEOTIDE SEQUENCE [LARGE SCALE GENOMIC DNA]</scope>
    <source>
        <strain evidence="2">cv. Daliak</strain>
    </source>
</reference>
<evidence type="ECO:0000313" key="2">
    <source>
        <dbReference type="Proteomes" id="UP000242715"/>
    </source>
</evidence>
<protein>
    <submittedName>
        <fullName evidence="1">Uncharacterized protein</fullName>
    </submittedName>
</protein>
<organism evidence="1 2">
    <name type="scientific">Trifolium subterraneum</name>
    <name type="common">Subterranean clover</name>
    <dbReference type="NCBI Taxonomy" id="3900"/>
    <lineage>
        <taxon>Eukaryota</taxon>
        <taxon>Viridiplantae</taxon>
        <taxon>Streptophyta</taxon>
        <taxon>Embryophyta</taxon>
        <taxon>Tracheophyta</taxon>
        <taxon>Spermatophyta</taxon>
        <taxon>Magnoliopsida</taxon>
        <taxon>eudicotyledons</taxon>
        <taxon>Gunneridae</taxon>
        <taxon>Pentapetalae</taxon>
        <taxon>rosids</taxon>
        <taxon>fabids</taxon>
        <taxon>Fabales</taxon>
        <taxon>Fabaceae</taxon>
        <taxon>Papilionoideae</taxon>
        <taxon>50 kb inversion clade</taxon>
        <taxon>NPAAA clade</taxon>
        <taxon>Hologalegina</taxon>
        <taxon>IRL clade</taxon>
        <taxon>Trifolieae</taxon>
        <taxon>Trifolium</taxon>
    </lineage>
</organism>
<name>A0A2Z6MVE5_TRISU</name>
<gene>
    <name evidence="1" type="ORF">TSUD_221210</name>
</gene>
<sequence>MQEFNLKVEVPSSPLPPMHLDIPVNGVMKGILDISGKLLTVLGVCKLRSDWNAICTYTSDALDGRLLSVEKFNPNLIMETTAKANKSAGMQYTPTRWMHWMADYYWWRNLIMETTAKASKSAENINCEHRHWNTRCKNLTVEVPSSPLAPVHLDIPVNGVMKGIIDFGGKSLTVLGVCELGSDWNAIRTYMSDALDDRLLSVEKFNPNLIMETTAKANKSAENLNCLLGDKNMQEFNLKVEVPSSPLPPMHLDIPVNGVMKGILDFGGKSLTVLGVCELGSDGNAIRTYTSDALDGRLLSVEN</sequence>
<proteinExistence type="predicted"/>
<keyword evidence="2" id="KW-1185">Reference proteome</keyword>
<dbReference type="AlphaFoldDB" id="A0A2Z6MVE5"/>